<dbReference type="EC" id="3.1.1.24" evidence="3"/>
<dbReference type="Gene3D" id="3.40.50.1820">
    <property type="entry name" value="alpha/beta hydrolase"/>
    <property type="match status" value="1"/>
</dbReference>
<sequence length="261" mass="27038">MQAMFADGQVAVTACGEGPPLVLLHSLLADRTSFDRVTPALGRDFRLLLPDLPGFGASAPAPGGLEAVADRVGAALRAATGGRPAAGLGNGYGGFVLLLCALRHPDLFDRLVFADCGACFPEPGRAAFRGMAGAAAEKGLAAIADTAMRRLFAPAFQAAHPDLMAERRAAFLRTDVDVFRAACAALAGLDLRARLSEIRAPALVLVGEEDEATPPAMARELAAGLPDARFVTLPDCAHVPQLQAPEMFASEVLAFLRPGAA</sequence>
<evidence type="ECO:0000256" key="1">
    <source>
        <dbReference type="ARBA" id="ARBA00022801"/>
    </source>
</evidence>
<evidence type="ECO:0000313" key="3">
    <source>
        <dbReference type="EMBL" id="MET3869595.1"/>
    </source>
</evidence>
<dbReference type="PRINTS" id="PR00111">
    <property type="entry name" value="ABHYDROLASE"/>
</dbReference>
<proteinExistence type="predicted"/>
<dbReference type="RefSeq" id="WP_012329667.1">
    <property type="nucleotide sequence ID" value="NZ_BJXP01000046.1"/>
</dbReference>
<dbReference type="GO" id="GO:0047570">
    <property type="term" value="F:3-oxoadipate enol-lactonase activity"/>
    <property type="evidence" value="ECO:0007669"/>
    <property type="project" value="UniProtKB-EC"/>
</dbReference>
<dbReference type="Proteomes" id="UP001549119">
    <property type="component" value="Unassembled WGS sequence"/>
</dbReference>
<dbReference type="InterPro" id="IPR050266">
    <property type="entry name" value="AB_hydrolase_sf"/>
</dbReference>
<accession>A0ABV2NTG9</accession>
<keyword evidence="1 3" id="KW-0378">Hydrolase</keyword>
<keyword evidence="4" id="KW-1185">Reference proteome</keyword>
<evidence type="ECO:0000259" key="2">
    <source>
        <dbReference type="Pfam" id="PF00561"/>
    </source>
</evidence>
<dbReference type="PANTHER" id="PTHR43798">
    <property type="entry name" value="MONOACYLGLYCEROL LIPASE"/>
    <property type="match status" value="1"/>
</dbReference>
<comment type="caution">
    <text evidence="3">The sequence shown here is derived from an EMBL/GenBank/DDBJ whole genome shotgun (WGS) entry which is preliminary data.</text>
</comment>
<dbReference type="InterPro" id="IPR029058">
    <property type="entry name" value="AB_hydrolase_fold"/>
</dbReference>
<dbReference type="EMBL" id="JBEPNW010000003">
    <property type="protein sequence ID" value="MET3869595.1"/>
    <property type="molecule type" value="Genomic_DNA"/>
</dbReference>
<reference evidence="3 4" key="1">
    <citation type="submission" date="2024-06" db="EMBL/GenBank/DDBJ databases">
        <title>Genomics of switchgrass bacterial isolates.</title>
        <authorList>
            <person name="Shade A."/>
        </authorList>
    </citation>
    <scope>NUCLEOTIDE SEQUENCE [LARGE SCALE GENOMIC DNA]</scope>
    <source>
        <strain evidence="3 4">PvP084</strain>
    </source>
</reference>
<protein>
    <submittedName>
        <fullName evidence="3">3-oxoadipate enol-lactonase</fullName>
        <ecNumber evidence="3">3.1.1.24</ecNumber>
    </submittedName>
</protein>
<evidence type="ECO:0000313" key="4">
    <source>
        <dbReference type="Proteomes" id="UP001549119"/>
    </source>
</evidence>
<gene>
    <name evidence="3" type="ORF">ABIC20_006973</name>
</gene>
<feature type="domain" description="AB hydrolase-1" evidence="2">
    <location>
        <begin position="19"/>
        <end position="245"/>
    </location>
</feature>
<dbReference type="PANTHER" id="PTHR43798:SF31">
    <property type="entry name" value="AB HYDROLASE SUPERFAMILY PROTEIN YCLE"/>
    <property type="match status" value="1"/>
</dbReference>
<dbReference type="GeneID" id="6142101"/>
<dbReference type="SUPFAM" id="SSF53474">
    <property type="entry name" value="alpha/beta-Hydrolases"/>
    <property type="match status" value="1"/>
</dbReference>
<dbReference type="InterPro" id="IPR000073">
    <property type="entry name" value="AB_hydrolase_1"/>
</dbReference>
<name>A0ABV2NTG9_9HYPH</name>
<dbReference type="Pfam" id="PF00561">
    <property type="entry name" value="Abhydrolase_1"/>
    <property type="match status" value="1"/>
</dbReference>
<organism evidence="3 4">
    <name type="scientific">Methylobacterium radiotolerans</name>
    <dbReference type="NCBI Taxonomy" id="31998"/>
    <lineage>
        <taxon>Bacteria</taxon>
        <taxon>Pseudomonadati</taxon>
        <taxon>Pseudomonadota</taxon>
        <taxon>Alphaproteobacteria</taxon>
        <taxon>Hyphomicrobiales</taxon>
        <taxon>Methylobacteriaceae</taxon>
        <taxon>Methylobacterium</taxon>
    </lineage>
</organism>